<dbReference type="EMBL" id="MDHH01000004">
    <property type="protein sequence ID" value="OUE01040.1"/>
    <property type="molecule type" value="Genomic_DNA"/>
</dbReference>
<name>A0A251XF44_CLAMM</name>
<accession>A0A251XF44</accession>
<feature type="region of interest" description="Disordered" evidence="1">
    <location>
        <begin position="50"/>
        <end position="74"/>
    </location>
</feature>
<feature type="region of interest" description="Disordered" evidence="1">
    <location>
        <begin position="1"/>
        <end position="38"/>
    </location>
</feature>
<keyword evidence="3" id="KW-1185">Reference proteome</keyword>
<evidence type="ECO:0000256" key="1">
    <source>
        <dbReference type="SAM" id="MobiDB-lite"/>
    </source>
</evidence>
<protein>
    <submittedName>
        <fullName evidence="2">Uncharacterized protein</fullName>
    </submittedName>
</protein>
<gene>
    <name evidence="2" type="ORF">CMMCAS07_16490</name>
</gene>
<dbReference type="AlphaFoldDB" id="A0A251XF44"/>
<feature type="compositionally biased region" description="Low complexity" evidence="1">
    <location>
        <begin position="53"/>
        <end position="74"/>
    </location>
</feature>
<evidence type="ECO:0000313" key="3">
    <source>
        <dbReference type="Proteomes" id="UP000195062"/>
    </source>
</evidence>
<dbReference type="Proteomes" id="UP000195062">
    <property type="component" value="Unassembled WGS sequence"/>
</dbReference>
<reference evidence="2 3" key="1">
    <citation type="submission" date="2016-08" db="EMBL/GenBank/DDBJ databases">
        <title>Genome sequence of Clavibacter michiganensis subsp. michiganensis strain CASJ007.</title>
        <authorList>
            <person name="Thapa S.P."/>
            <person name="Coaker G."/>
        </authorList>
    </citation>
    <scope>NUCLEOTIDE SEQUENCE [LARGE SCALE GENOMIC DNA]</scope>
    <source>
        <strain evidence="2">CASJ007</strain>
    </source>
</reference>
<evidence type="ECO:0000313" key="2">
    <source>
        <dbReference type="EMBL" id="OUE01040.1"/>
    </source>
</evidence>
<organism evidence="2 3">
    <name type="scientific">Clavibacter michiganensis subsp. michiganensis</name>
    <dbReference type="NCBI Taxonomy" id="33013"/>
    <lineage>
        <taxon>Bacteria</taxon>
        <taxon>Bacillati</taxon>
        <taxon>Actinomycetota</taxon>
        <taxon>Actinomycetes</taxon>
        <taxon>Micrococcales</taxon>
        <taxon>Microbacteriaceae</taxon>
        <taxon>Clavibacter</taxon>
    </lineage>
</organism>
<proteinExistence type="predicted"/>
<sequence length="74" mass="7573">MRAGEGNLDPSKRLVGSMTRSSVATSRAKRSAQGAADSCARCSGDAMTRLTGAPSSSSARAAASAMRWPSSERP</sequence>
<comment type="caution">
    <text evidence="2">The sequence shown here is derived from an EMBL/GenBank/DDBJ whole genome shotgun (WGS) entry which is preliminary data.</text>
</comment>